<dbReference type="InterPro" id="IPR011055">
    <property type="entry name" value="Dup_hybrid_motif"/>
</dbReference>
<feature type="compositionally biased region" description="Low complexity" evidence="3">
    <location>
        <begin position="38"/>
        <end position="55"/>
    </location>
</feature>
<dbReference type="CDD" id="cd12797">
    <property type="entry name" value="M23_peptidase"/>
    <property type="match status" value="1"/>
</dbReference>
<protein>
    <submittedName>
        <fullName evidence="6">Peptidase M23</fullName>
    </submittedName>
</protein>
<evidence type="ECO:0000313" key="6">
    <source>
        <dbReference type="EMBL" id="OAN16139.1"/>
    </source>
</evidence>
<dbReference type="Gene3D" id="6.10.250.3150">
    <property type="match status" value="1"/>
</dbReference>
<feature type="region of interest" description="Disordered" evidence="3">
    <location>
        <begin position="31"/>
        <end position="55"/>
    </location>
</feature>
<dbReference type="InterPro" id="IPR050570">
    <property type="entry name" value="Cell_wall_metabolism_enzyme"/>
</dbReference>
<evidence type="ECO:0000259" key="5">
    <source>
        <dbReference type="Pfam" id="PF24568"/>
    </source>
</evidence>
<dbReference type="EMBL" id="LVVL01000001">
    <property type="protein sequence ID" value="OAN16139.1"/>
    <property type="molecule type" value="Genomic_DNA"/>
</dbReference>
<keyword evidence="2" id="KW-0175">Coiled coil</keyword>
<feature type="domain" description="M23ase beta-sheet core" evidence="4">
    <location>
        <begin position="300"/>
        <end position="396"/>
    </location>
</feature>
<feature type="domain" description="Peptidoglycan hydrolase PcsB coiled-coil" evidence="5">
    <location>
        <begin position="101"/>
        <end position="172"/>
    </location>
</feature>
<organism evidence="6 7">
    <name type="scientific">Exiguobacterium undae</name>
    <dbReference type="NCBI Taxonomy" id="169177"/>
    <lineage>
        <taxon>Bacteria</taxon>
        <taxon>Bacillati</taxon>
        <taxon>Bacillota</taxon>
        <taxon>Bacilli</taxon>
        <taxon>Bacillales</taxon>
        <taxon>Bacillales Family XII. Incertae Sedis</taxon>
        <taxon>Exiguobacterium</taxon>
    </lineage>
</organism>
<dbReference type="Pfam" id="PF24568">
    <property type="entry name" value="CC_PcsB"/>
    <property type="match status" value="1"/>
</dbReference>
<proteinExistence type="predicted"/>
<evidence type="ECO:0000259" key="4">
    <source>
        <dbReference type="Pfam" id="PF01551"/>
    </source>
</evidence>
<gene>
    <name evidence="6" type="ORF">A3783_09500</name>
</gene>
<dbReference type="PANTHER" id="PTHR21666">
    <property type="entry name" value="PEPTIDASE-RELATED"/>
    <property type="match status" value="1"/>
</dbReference>
<evidence type="ECO:0000256" key="2">
    <source>
        <dbReference type="SAM" id="Coils"/>
    </source>
</evidence>
<feature type="coiled-coil region" evidence="2">
    <location>
        <begin position="161"/>
        <end position="251"/>
    </location>
</feature>
<comment type="caution">
    <text evidence="6">The sequence shown here is derived from an EMBL/GenBank/DDBJ whole genome shotgun (WGS) entry which is preliminary data.</text>
</comment>
<dbReference type="InterPro" id="IPR016047">
    <property type="entry name" value="M23ase_b-sheet_dom"/>
</dbReference>
<dbReference type="InterPro" id="IPR057309">
    <property type="entry name" value="PcsB_CC"/>
</dbReference>
<dbReference type="RefSeq" id="WP_028106813.1">
    <property type="nucleotide sequence ID" value="NZ_LVVL01000001.1"/>
</dbReference>
<evidence type="ECO:0000313" key="7">
    <source>
        <dbReference type="Proteomes" id="UP000078447"/>
    </source>
</evidence>
<keyword evidence="7" id="KW-1185">Reference proteome</keyword>
<feature type="coiled-coil region" evidence="2">
    <location>
        <begin position="79"/>
        <end position="113"/>
    </location>
</feature>
<dbReference type="Proteomes" id="UP000078447">
    <property type="component" value="Unassembled WGS sequence"/>
</dbReference>
<dbReference type="Pfam" id="PF01551">
    <property type="entry name" value="Peptidase_M23"/>
    <property type="match status" value="1"/>
</dbReference>
<name>A0ABX2VEF6_9BACL</name>
<evidence type="ECO:0000256" key="3">
    <source>
        <dbReference type="SAM" id="MobiDB-lite"/>
    </source>
</evidence>
<reference evidence="6 7" key="1">
    <citation type="submission" date="2016-03" db="EMBL/GenBank/DDBJ databases">
        <authorList>
            <person name="Cho S.-Y."/>
            <person name="Lim S."/>
            <person name="Kim H."/>
            <person name="Soh E.H."/>
            <person name="Moon J.S."/>
        </authorList>
    </citation>
    <scope>NUCLEOTIDE SEQUENCE [LARGE SCALE GENOMIC DNA]</scope>
    <source>
        <strain evidence="6 7">KCTC 3810</strain>
    </source>
</reference>
<evidence type="ECO:0000256" key="1">
    <source>
        <dbReference type="ARBA" id="ARBA00022729"/>
    </source>
</evidence>
<dbReference type="SUPFAM" id="SSF51261">
    <property type="entry name" value="Duplicated hybrid motif"/>
    <property type="match status" value="1"/>
</dbReference>
<sequence length="410" mass="44522">MKPSLRQSIGLTLMTMTLLIHPLANHVGAAGSYKEKQQQNQQQQSKQKQALSNKKTQLSKAQQKVYAIDQQINGLTLQVVENQQKIDQNTRQIKRLEQKIRLLKEKITKQETMLGDRLAVRQAKADQDPLLEAVFGAKDVGDMISRFNAFNTIAESDASLLKDYEQNKQQLATAQKKLRQTRLDLIDDRTNLKNKQRELKAEKTKRTSLLNRLKSEKRSIETTILSLKDASAQLKAQEAAAKAAAKAAKQQAAAQSAQPASSTKASTKVISKATGKFIKPAAGSISQGMGAASGSNGYAYHNGIDLAGPVNSPIVASASGVVIQASSGGPYGNHVYLSHNIGGKTYTTVYAHMNSLTVKAGQNVKQGQQIGNLGSTGNSTGPHLHFEIHDGGYQYNANGRTNELNPSDFF</sequence>
<dbReference type="PANTHER" id="PTHR21666:SF270">
    <property type="entry name" value="MUREIN HYDROLASE ACTIVATOR ENVC"/>
    <property type="match status" value="1"/>
</dbReference>
<keyword evidence="1" id="KW-0732">Signal</keyword>
<dbReference type="Gene3D" id="2.70.70.10">
    <property type="entry name" value="Glucose Permease (Domain IIA)"/>
    <property type="match status" value="1"/>
</dbReference>
<accession>A0ABX2VEF6</accession>